<protein>
    <submittedName>
        <fullName evidence="5">Lipoprotein-releasing system ATP-binding protein LolD</fullName>
        <ecNumber evidence="5">3.6.3.-</ecNumber>
    </submittedName>
</protein>
<evidence type="ECO:0000256" key="1">
    <source>
        <dbReference type="ARBA" id="ARBA00005417"/>
    </source>
</evidence>
<dbReference type="SMART" id="SM00382">
    <property type="entry name" value="AAA"/>
    <property type="match status" value="1"/>
</dbReference>
<dbReference type="AlphaFoldDB" id="A0A0N0BLY5"/>
<dbReference type="PANTHER" id="PTHR24220:SF689">
    <property type="entry name" value="LIPOPROTEIN-RELEASING SYSTEM ATP-BINDING PROTEIN LOLD"/>
    <property type="match status" value="1"/>
</dbReference>
<evidence type="ECO:0000256" key="3">
    <source>
        <dbReference type="ARBA" id="ARBA00022840"/>
    </source>
</evidence>
<dbReference type="Proteomes" id="UP000037685">
    <property type="component" value="Unassembled WGS sequence"/>
</dbReference>
<evidence type="ECO:0000256" key="2">
    <source>
        <dbReference type="ARBA" id="ARBA00022741"/>
    </source>
</evidence>
<dbReference type="InterPro" id="IPR015854">
    <property type="entry name" value="ABC_transpr_LolD-like"/>
</dbReference>
<evidence type="ECO:0000313" key="6">
    <source>
        <dbReference type="Proteomes" id="UP000037685"/>
    </source>
</evidence>
<dbReference type="GO" id="GO:0022857">
    <property type="term" value="F:transmembrane transporter activity"/>
    <property type="evidence" value="ECO:0007669"/>
    <property type="project" value="TreeGrafter"/>
</dbReference>
<name>A0A0N0BLY5_THEAQ</name>
<dbReference type="GO" id="GO:0005886">
    <property type="term" value="C:plasma membrane"/>
    <property type="evidence" value="ECO:0007669"/>
    <property type="project" value="TreeGrafter"/>
</dbReference>
<dbReference type="SUPFAM" id="SSF52540">
    <property type="entry name" value="P-loop containing nucleoside triphosphate hydrolases"/>
    <property type="match status" value="1"/>
</dbReference>
<reference evidence="6" key="1">
    <citation type="submission" date="2015-07" db="EMBL/GenBank/DDBJ databases">
        <authorList>
            <person name="Zylicz-Stachula A."/>
            <person name="Jezewska-Frackowiak J."/>
            <person name="Czajkowska E."/>
            <person name="Skowron P.M."/>
        </authorList>
    </citation>
    <scope>NUCLEOTIDE SEQUENCE [LARGE SCALE GENOMIC DNA]</scope>
    <source>
        <strain evidence="6">ATCC 25104 / DSM 625 / JCM 10724 / NBRC 103206 / NCIMB 11243 / YT-1</strain>
    </source>
</reference>
<dbReference type="GO" id="GO:0005524">
    <property type="term" value="F:ATP binding"/>
    <property type="evidence" value="ECO:0007669"/>
    <property type="project" value="UniProtKB-KW"/>
</dbReference>
<dbReference type="GO" id="GO:0016887">
    <property type="term" value="F:ATP hydrolysis activity"/>
    <property type="evidence" value="ECO:0007669"/>
    <property type="project" value="InterPro"/>
</dbReference>
<dbReference type="InterPro" id="IPR003439">
    <property type="entry name" value="ABC_transporter-like_ATP-bd"/>
</dbReference>
<proteinExistence type="inferred from homology"/>
<comment type="caution">
    <text evidence="5">The sequence shown here is derived from an EMBL/GenBank/DDBJ whole genome shotgun (WGS) entry which is preliminary data.</text>
</comment>
<keyword evidence="3 5" id="KW-0067">ATP-binding</keyword>
<dbReference type="PATRIC" id="fig|271.14.peg.1357"/>
<keyword evidence="5" id="KW-0449">Lipoprotein</keyword>
<sequence>MEQGARHRAYSNRNFIFCLEDGGVRPVLEARRLGFAYEGALFRDLSFALAPGEALALLGPSGSGKTTLLHLLAGLLPLQEGEVYWEGEAIRGLSEGVLARKRLHFLGLIFQHHFLFPELTALENVLAPGYLAGRVDRTRALGLLDRLGLAKRAHFLPQRLSGGERQRVAVARALYLRPRLLLADEPTASLDRRQAREVLALLLELSREVGAALVLATHDEALVEGLPTLRL</sequence>
<dbReference type="PROSITE" id="PS00211">
    <property type="entry name" value="ABC_TRANSPORTER_1"/>
    <property type="match status" value="1"/>
</dbReference>
<dbReference type="Gene3D" id="3.40.50.300">
    <property type="entry name" value="P-loop containing nucleotide triphosphate hydrolases"/>
    <property type="match status" value="1"/>
</dbReference>
<dbReference type="EC" id="3.6.3.-" evidence="5"/>
<dbReference type="Pfam" id="PF00005">
    <property type="entry name" value="ABC_tran"/>
    <property type="match status" value="1"/>
</dbReference>
<dbReference type="InterPro" id="IPR003593">
    <property type="entry name" value="AAA+_ATPase"/>
</dbReference>
<keyword evidence="5" id="KW-0378">Hydrolase</keyword>
<dbReference type="PANTHER" id="PTHR24220">
    <property type="entry name" value="IMPORT ATP-BINDING PROTEIN"/>
    <property type="match status" value="1"/>
</dbReference>
<dbReference type="PROSITE" id="PS50893">
    <property type="entry name" value="ABC_TRANSPORTER_2"/>
    <property type="match status" value="1"/>
</dbReference>
<organism evidence="5 6">
    <name type="scientific">Thermus aquaticus</name>
    <dbReference type="NCBI Taxonomy" id="271"/>
    <lineage>
        <taxon>Bacteria</taxon>
        <taxon>Thermotogati</taxon>
        <taxon>Deinococcota</taxon>
        <taxon>Deinococci</taxon>
        <taxon>Thermales</taxon>
        <taxon>Thermaceae</taxon>
        <taxon>Thermus</taxon>
    </lineage>
</organism>
<comment type="similarity">
    <text evidence="1">Belongs to the ABC transporter superfamily.</text>
</comment>
<dbReference type="InterPro" id="IPR017871">
    <property type="entry name" value="ABC_transporter-like_CS"/>
</dbReference>
<dbReference type="EMBL" id="LHCI01000106">
    <property type="protein sequence ID" value="KOX90096.1"/>
    <property type="molecule type" value="Genomic_DNA"/>
</dbReference>
<gene>
    <name evidence="5" type="primary">lolD_2</name>
    <name evidence="5" type="ORF">BVI061214_01283</name>
</gene>
<feature type="domain" description="ABC transporter" evidence="4">
    <location>
        <begin position="24"/>
        <end position="230"/>
    </location>
</feature>
<keyword evidence="2" id="KW-0547">Nucleotide-binding</keyword>
<dbReference type="InterPro" id="IPR027417">
    <property type="entry name" value="P-loop_NTPase"/>
</dbReference>
<accession>A0A0N0BLY5</accession>
<evidence type="ECO:0000259" key="4">
    <source>
        <dbReference type="PROSITE" id="PS50893"/>
    </source>
</evidence>
<evidence type="ECO:0000313" key="5">
    <source>
        <dbReference type="EMBL" id="KOX90096.1"/>
    </source>
</evidence>